<evidence type="ECO:0000313" key="1">
    <source>
        <dbReference type="EMBL" id="APD92290.1"/>
    </source>
</evidence>
<name>A0AAC9JEG4_9ALTE</name>
<dbReference type="RefSeq" id="WP_071960904.1">
    <property type="nucleotide sequence ID" value="NZ_CP018025.1"/>
</dbReference>
<keyword evidence="1" id="KW-0614">Plasmid</keyword>
<proteinExistence type="predicted"/>
<dbReference type="EMBL" id="CP018025">
    <property type="protein sequence ID" value="APD92290.1"/>
    <property type="molecule type" value="Genomic_DNA"/>
</dbReference>
<protein>
    <submittedName>
        <fullName evidence="1">Uncharacterized protein</fullName>
    </submittedName>
</protein>
<dbReference type="Proteomes" id="UP000182101">
    <property type="component" value="Plasmid pAMCP48-600"/>
</dbReference>
<sequence>MGQYSFTDANDKERSICQAASEHPDSKLTAYFLLPDGQKLEEPQYDGYGVFGGVDAFEWLANVNALPGGREEAIALFYMDRDDPAYKPLITPIKVTYDPAATYTCVGESYACPHQGLPPRPDKAVALEAGVPASLLDTEALSSFDFSDPKVMQAARLLSVFSAEIPNLGMIDPERLENSEDLAFLMDGVINSNAYQELAKTSPYMPDRESLESFLSMLVSDTYYNGNVYSMDALDEALIYFNDWSEPKNKMEPPLQSSTINHGVKVK</sequence>
<dbReference type="AlphaFoldDB" id="A0AAC9JEG4"/>
<geneLocation type="plasmid" evidence="2">
    <name>pamcp48-600</name>
</geneLocation>
<accession>A0AAC9JEG4</accession>
<gene>
    <name evidence="1" type="ORF">BM524_20505</name>
</gene>
<reference evidence="1 2" key="1">
    <citation type="submission" date="2016-11" db="EMBL/GenBank/DDBJ databases">
        <title>Networking in microbes: conjugative elements and plasmids in the genus Alteromonas.</title>
        <authorList>
            <person name="Lopez-Perez M."/>
            <person name="Ramon-Marco N."/>
            <person name="Rodriguez-Valera F."/>
        </authorList>
    </citation>
    <scope>NUCLEOTIDE SEQUENCE [LARGE SCALE GENOMIC DNA]</scope>
    <source>
        <strain evidence="1 2">CP48</strain>
        <plasmid evidence="2">pamcp48-600</plasmid>
    </source>
</reference>
<evidence type="ECO:0000313" key="2">
    <source>
        <dbReference type="Proteomes" id="UP000182101"/>
    </source>
</evidence>
<organism evidence="1 2">
    <name type="scientific">Alteromonas mediterranea</name>
    <dbReference type="NCBI Taxonomy" id="314275"/>
    <lineage>
        <taxon>Bacteria</taxon>
        <taxon>Pseudomonadati</taxon>
        <taxon>Pseudomonadota</taxon>
        <taxon>Gammaproteobacteria</taxon>
        <taxon>Alteromonadales</taxon>
        <taxon>Alteromonadaceae</taxon>
        <taxon>Alteromonas/Salinimonas group</taxon>
        <taxon>Alteromonas</taxon>
    </lineage>
</organism>